<organism evidence="1 2">
    <name type="scientific">Vigna unguiculata</name>
    <name type="common">Cowpea</name>
    <dbReference type="NCBI Taxonomy" id="3917"/>
    <lineage>
        <taxon>Eukaryota</taxon>
        <taxon>Viridiplantae</taxon>
        <taxon>Streptophyta</taxon>
        <taxon>Embryophyta</taxon>
        <taxon>Tracheophyta</taxon>
        <taxon>Spermatophyta</taxon>
        <taxon>Magnoliopsida</taxon>
        <taxon>eudicotyledons</taxon>
        <taxon>Gunneridae</taxon>
        <taxon>Pentapetalae</taxon>
        <taxon>rosids</taxon>
        <taxon>fabids</taxon>
        <taxon>Fabales</taxon>
        <taxon>Fabaceae</taxon>
        <taxon>Papilionoideae</taxon>
        <taxon>50 kb inversion clade</taxon>
        <taxon>NPAAA clade</taxon>
        <taxon>indigoferoid/millettioid clade</taxon>
        <taxon>Phaseoleae</taxon>
        <taxon>Vigna</taxon>
    </lineage>
</organism>
<keyword evidence="2" id="KW-1185">Reference proteome</keyword>
<gene>
    <name evidence="1" type="ORF">DEO72_LG4g197</name>
</gene>
<dbReference type="Proteomes" id="UP000501690">
    <property type="component" value="Linkage Group LG4"/>
</dbReference>
<dbReference type="EMBL" id="CP039348">
    <property type="protein sequence ID" value="QCD89254.1"/>
    <property type="molecule type" value="Genomic_DNA"/>
</dbReference>
<accession>A0A4D6LMJ5</accession>
<evidence type="ECO:0000313" key="2">
    <source>
        <dbReference type="Proteomes" id="UP000501690"/>
    </source>
</evidence>
<sequence length="93" mass="10530">MNHSLIHSLNQSLKSRIHDAMNTREKWLATKTLFDTVIEVARDVGAGKKRFAGSQSVWRRKSRSSATWKSPFAAMSYEISGKEIDSKNGVVEY</sequence>
<proteinExistence type="predicted"/>
<dbReference type="AlphaFoldDB" id="A0A4D6LMJ5"/>
<protein>
    <submittedName>
        <fullName evidence="1">Uncharacterized protein</fullName>
    </submittedName>
</protein>
<evidence type="ECO:0000313" key="1">
    <source>
        <dbReference type="EMBL" id="QCD89254.1"/>
    </source>
</evidence>
<reference evidence="1 2" key="1">
    <citation type="submission" date="2019-04" db="EMBL/GenBank/DDBJ databases">
        <title>An improved genome assembly and genetic linkage map for asparagus bean, Vigna unguiculata ssp. sesquipedialis.</title>
        <authorList>
            <person name="Xia Q."/>
            <person name="Zhang R."/>
            <person name="Dong Y."/>
        </authorList>
    </citation>
    <scope>NUCLEOTIDE SEQUENCE [LARGE SCALE GENOMIC DNA]</scope>
    <source>
        <tissue evidence="1">Leaf</tissue>
    </source>
</reference>
<name>A0A4D6LMJ5_VIGUN</name>